<name>A0ACA9Q2F7_9GLOM</name>
<sequence length="250" mass="28214">MKLRKELESVKKEGQQSQNNFDIYREGKKLPVANLHPLTQLISKIYDIFQRLGYQIAESPEIETEKNNFTSLNMPPGHPARAMQDTFYLNNDLLLRTQTTAIQPRVMQQNPNAEIKIISAGKVYRRDDDDATHTHQFTQVDGFAVGKNISFSHLKGTLELVVKELLGQEQNIRLRPSYFPFTEPSVEVDAVCVQCQGQGCNICKKTGWVEIAGAGLIHPQVLKNCGFKNPKFTGLAFAFGLERGIFSIPY</sequence>
<evidence type="ECO:0000313" key="1">
    <source>
        <dbReference type="EMBL" id="CAG8732815.1"/>
    </source>
</evidence>
<dbReference type="EMBL" id="CAJVQC010026330">
    <property type="protein sequence ID" value="CAG8732815.1"/>
    <property type="molecule type" value="Genomic_DNA"/>
</dbReference>
<accession>A0ACA9Q2F7</accession>
<dbReference type="Proteomes" id="UP000789920">
    <property type="component" value="Unassembled WGS sequence"/>
</dbReference>
<protein>
    <submittedName>
        <fullName evidence="1">30649_t:CDS:1</fullName>
    </submittedName>
</protein>
<gene>
    <name evidence="1" type="ORF">RPERSI_LOCUS12335</name>
</gene>
<organism evidence="1 2">
    <name type="scientific">Racocetra persica</name>
    <dbReference type="NCBI Taxonomy" id="160502"/>
    <lineage>
        <taxon>Eukaryota</taxon>
        <taxon>Fungi</taxon>
        <taxon>Fungi incertae sedis</taxon>
        <taxon>Mucoromycota</taxon>
        <taxon>Glomeromycotina</taxon>
        <taxon>Glomeromycetes</taxon>
        <taxon>Diversisporales</taxon>
        <taxon>Gigasporaceae</taxon>
        <taxon>Racocetra</taxon>
    </lineage>
</organism>
<comment type="caution">
    <text evidence="1">The sequence shown here is derived from an EMBL/GenBank/DDBJ whole genome shotgun (WGS) entry which is preliminary data.</text>
</comment>
<evidence type="ECO:0000313" key="2">
    <source>
        <dbReference type="Proteomes" id="UP000789920"/>
    </source>
</evidence>
<reference evidence="1" key="1">
    <citation type="submission" date="2021-06" db="EMBL/GenBank/DDBJ databases">
        <authorList>
            <person name="Kallberg Y."/>
            <person name="Tangrot J."/>
            <person name="Rosling A."/>
        </authorList>
    </citation>
    <scope>NUCLEOTIDE SEQUENCE</scope>
    <source>
        <strain evidence="1">MA461A</strain>
    </source>
</reference>
<keyword evidence="2" id="KW-1185">Reference proteome</keyword>
<proteinExistence type="predicted"/>